<keyword evidence="3" id="KW-0145">Chemotaxis</keyword>
<dbReference type="CDD" id="cd06225">
    <property type="entry name" value="HAMP"/>
    <property type="match status" value="1"/>
</dbReference>
<evidence type="ECO:0000256" key="4">
    <source>
        <dbReference type="ARBA" id="ARBA00022692"/>
    </source>
</evidence>
<protein>
    <submittedName>
        <fullName evidence="13">Methyl-accepting chemotaxis sensory transducer with Cache sensor Mcp</fullName>
    </submittedName>
</protein>
<sequence>MKFFNLRIKQKIVAMMIFIVVVPILILGSISYLFSSKSMEYQYKELGKTIGEETKRTIENQINEIEKEVEFLASSNNVHMIIENPEVSSILLDELRRFKDTYEIENAYLATVNGDLYVYPNVNLPSDYNPLDRDWYKDAIKKDSISWSNVYMDEASKENLVTVSKPVYKDSQLVGVIGIDIPFSIFSNSIKETYEGTADYPILVDRNGKVITYKDNSFIGKDFEGKEMFMNMTEENKIIEKEYENNGIVERQLVIVNNMKNVGWKVINIIPIDNIKSNSSRIMINTIITGVITTIAGLIIAIIFARTILKPIGRTLKSVRKMEEGDFTARLDIKNEDEFGEVRNGFNSMMDKLSTMILNIQDIARQVSGESETLAAMSEETSASSEEVSTTVKEIAKGSLEQAKDIELGVNLIEGLSDKLIELDNNSEVMLRSVEEVKQTSEDSIGIVGNLLEKAETNNTNTCKVEEEIINLDNKIGEIGNILFTIDQIAEQTNLLALNASIEAARAGEHGKGFAVVAEEIRKLAGESKLSSDNIKDIITNVQLESKKTVEVMKNVKEMNQEQTDIVFKVNESFRNINNLIEDITVKIESIGKYIHDINEDKNKVVNSIEDISAISEQTAASSESVVTSVVDQTTATEEVSRYAEKLNELANALNEKLGEFKVNLK</sequence>
<keyword evidence="2" id="KW-1003">Cell membrane</keyword>
<dbReference type="CDD" id="cd11386">
    <property type="entry name" value="MCP_signal"/>
    <property type="match status" value="1"/>
</dbReference>
<dbReference type="eggNOG" id="COG0840">
    <property type="taxonomic scope" value="Bacteria"/>
</dbReference>
<dbReference type="PROSITE" id="PS50885">
    <property type="entry name" value="HAMP"/>
    <property type="match status" value="1"/>
</dbReference>
<feature type="coiled-coil region" evidence="10">
    <location>
        <begin position="48"/>
        <end position="75"/>
    </location>
</feature>
<dbReference type="GO" id="GO:0005886">
    <property type="term" value="C:plasma membrane"/>
    <property type="evidence" value="ECO:0007669"/>
    <property type="project" value="UniProtKB-SubCell"/>
</dbReference>
<evidence type="ECO:0000313" key="13">
    <source>
        <dbReference type="EMBL" id="AFS77360.1"/>
    </source>
</evidence>
<accession>K0AX88</accession>
<name>K0AX88_GOTA9</name>
<dbReference type="SUPFAM" id="SSF103190">
    <property type="entry name" value="Sensory domain-like"/>
    <property type="match status" value="1"/>
</dbReference>
<organism evidence="13 14">
    <name type="scientific">Gottschalkia acidurici (strain ATCC 7906 / DSM 604 / BCRC 14475 / CIP 104303 / KCTC 5404 / NCIMB 10678 / 9a)</name>
    <name type="common">Clostridium acidurici</name>
    <dbReference type="NCBI Taxonomy" id="1128398"/>
    <lineage>
        <taxon>Bacteria</taxon>
        <taxon>Bacillati</taxon>
        <taxon>Bacillota</taxon>
        <taxon>Tissierellia</taxon>
        <taxon>Tissierellales</taxon>
        <taxon>Gottschalkiaceae</taxon>
        <taxon>Gottschalkia</taxon>
    </lineage>
</organism>
<dbReference type="InterPro" id="IPR033479">
    <property type="entry name" value="dCache_1"/>
</dbReference>
<evidence type="ECO:0000256" key="9">
    <source>
        <dbReference type="PROSITE-ProRule" id="PRU00284"/>
    </source>
</evidence>
<dbReference type="GO" id="GO:0007165">
    <property type="term" value="P:signal transduction"/>
    <property type="evidence" value="ECO:0007669"/>
    <property type="project" value="UniProtKB-KW"/>
</dbReference>
<dbReference type="STRING" id="1128398.Curi_c02800"/>
<evidence type="ECO:0000259" key="12">
    <source>
        <dbReference type="PROSITE" id="PS50885"/>
    </source>
</evidence>
<evidence type="ECO:0000256" key="8">
    <source>
        <dbReference type="ARBA" id="ARBA00029447"/>
    </source>
</evidence>
<dbReference type="InterPro" id="IPR029151">
    <property type="entry name" value="Sensor-like_sf"/>
</dbReference>
<dbReference type="Proteomes" id="UP000006094">
    <property type="component" value="Chromosome"/>
</dbReference>
<keyword evidence="14" id="KW-1185">Reference proteome</keyword>
<keyword evidence="10" id="KW-0175">Coiled coil</keyword>
<dbReference type="InterPro" id="IPR004089">
    <property type="entry name" value="MCPsignal_dom"/>
</dbReference>
<comment type="subcellular location">
    <subcellularLocation>
        <location evidence="1">Cell membrane</location>
        <topology evidence="1">Multi-pass membrane protein</topology>
    </subcellularLocation>
</comment>
<dbReference type="Pfam" id="PF00015">
    <property type="entry name" value="MCPsignal"/>
    <property type="match status" value="1"/>
</dbReference>
<evidence type="ECO:0000256" key="3">
    <source>
        <dbReference type="ARBA" id="ARBA00022500"/>
    </source>
</evidence>
<gene>
    <name evidence="13" type="primary">mcp2</name>
    <name evidence="13" type="ordered locus">Curi_c02800</name>
</gene>
<dbReference type="RefSeq" id="WP_014966497.1">
    <property type="nucleotide sequence ID" value="NC_018664.1"/>
</dbReference>
<feature type="domain" description="HAMP" evidence="12">
    <location>
        <begin position="306"/>
        <end position="358"/>
    </location>
</feature>
<comment type="similarity">
    <text evidence="8">Belongs to the methyl-accepting chemotaxis (MCP) protein family.</text>
</comment>
<dbReference type="InterPro" id="IPR003660">
    <property type="entry name" value="HAMP_dom"/>
</dbReference>
<evidence type="ECO:0000256" key="1">
    <source>
        <dbReference type="ARBA" id="ARBA00004651"/>
    </source>
</evidence>
<evidence type="ECO:0000256" key="7">
    <source>
        <dbReference type="ARBA" id="ARBA00023224"/>
    </source>
</evidence>
<evidence type="ECO:0000313" key="14">
    <source>
        <dbReference type="Proteomes" id="UP000006094"/>
    </source>
</evidence>
<evidence type="ECO:0000256" key="10">
    <source>
        <dbReference type="SAM" id="Coils"/>
    </source>
</evidence>
<dbReference type="KEGG" id="cad:Curi_c02800"/>
<dbReference type="CDD" id="cd12913">
    <property type="entry name" value="PDC1_MCP_like"/>
    <property type="match status" value="1"/>
</dbReference>
<keyword evidence="6" id="KW-0472">Membrane</keyword>
<dbReference type="PANTHER" id="PTHR32089:SF112">
    <property type="entry name" value="LYSOZYME-LIKE PROTEIN-RELATED"/>
    <property type="match status" value="1"/>
</dbReference>
<proteinExistence type="inferred from homology"/>
<reference evidence="13 14" key="1">
    <citation type="journal article" date="2012" name="PLoS ONE">
        <title>The purine-utilizing bacterium Clostridium acidurici 9a: a genome-guided metabolic reconsideration.</title>
        <authorList>
            <person name="Hartwich K."/>
            <person name="Poehlein A."/>
            <person name="Daniel R."/>
        </authorList>
    </citation>
    <scope>NUCLEOTIDE SEQUENCE [LARGE SCALE GENOMIC DNA]</scope>
    <source>
        <strain evidence="14">ATCC 7906 / DSM 604 / BCRC 14475 / CIP 104303 / KCTC 5404 / NCIMB 10678 / 9a</strain>
    </source>
</reference>
<keyword evidence="4" id="KW-0812">Transmembrane</keyword>
<dbReference type="SMART" id="SM00283">
    <property type="entry name" value="MA"/>
    <property type="match status" value="1"/>
</dbReference>
<dbReference type="PROSITE" id="PS50111">
    <property type="entry name" value="CHEMOTAXIS_TRANSDUC_2"/>
    <property type="match status" value="1"/>
</dbReference>
<dbReference type="GO" id="GO:0006935">
    <property type="term" value="P:chemotaxis"/>
    <property type="evidence" value="ECO:0007669"/>
    <property type="project" value="UniProtKB-KW"/>
</dbReference>
<feature type="domain" description="Methyl-accepting transducer" evidence="11">
    <location>
        <begin position="377"/>
        <end position="627"/>
    </location>
</feature>
<dbReference type="Pfam" id="PF00672">
    <property type="entry name" value="HAMP"/>
    <property type="match status" value="1"/>
</dbReference>
<dbReference type="AlphaFoldDB" id="K0AX88"/>
<evidence type="ECO:0000256" key="5">
    <source>
        <dbReference type="ARBA" id="ARBA00022989"/>
    </source>
</evidence>
<dbReference type="Gene3D" id="3.30.450.20">
    <property type="entry name" value="PAS domain"/>
    <property type="match status" value="2"/>
</dbReference>
<keyword evidence="7 9" id="KW-0807">Transducer</keyword>
<evidence type="ECO:0000256" key="6">
    <source>
        <dbReference type="ARBA" id="ARBA00023136"/>
    </source>
</evidence>
<dbReference type="Pfam" id="PF02743">
    <property type="entry name" value="dCache_1"/>
    <property type="match status" value="1"/>
</dbReference>
<keyword evidence="5" id="KW-1133">Transmembrane helix</keyword>
<dbReference type="HOGENOM" id="CLU_000445_107_19_9"/>
<dbReference type="SMART" id="SM00304">
    <property type="entry name" value="HAMP"/>
    <property type="match status" value="1"/>
</dbReference>
<evidence type="ECO:0000259" key="11">
    <source>
        <dbReference type="PROSITE" id="PS50111"/>
    </source>
</evidence>
<dbReference type="SUPFAM" id="SSF58104">
    <property type="entry name" value="Methyl-accepting chemotaxis protein (MCP) signaling domain"/>
    <property type="match status" value="1"/>
</dbReference>
<dbReference type="PATRIC" id="fig|1128398.3.peg.288"/>
<dbReference type="EMBL" id="CP003326">
    <property type="protein sequence ID" value="AFS77360.1"/>
    <property type="molecule type" value="Genomic_DNA"/>
</dbReference>
<dbReference type="PANTHER" id="PTHR32089">
    <property type="entry name" value="METHYL-ACCEPTING CHEMOTAXIS PROTEIN MCPB"/>
    <property type="match status" value="1"/>
</dbReference>
<dbReference type="Gene3D" id="1.10.287.950">
    <property type="entry name" value="Methyl-accepting chemotaxis protein"/>
    <property type="match status" value="1"/>
</dbReference>
<evidence type="ECO:0000256" key="2">
    <source>
        <dbReference type="ARBA" id="ARBA00022475"/>
    </source>
</evidence>